<keyword evidence="2 7" id="KW-0812">Transmembrane</keyword>
<feature type="compositionally biased region" description="Acidic residues" evidence="6">
    <location>
        <begin position="263"/>
        <end position="272"/>
    </location>
</feature>
<keyword evidence="5 7" id="KW-0472">Membrane</keyword>
<evidence type="ECO:0000256" key="4">
    <source>
        <dbReference type="ARBA" id="ARBA00022989"/>
    </source>
</evidence>
<feature type="region of interest" description="Disordered" evidence="6">
    <location>
        <begin position="232"/>
        <end position="308"/>
    </location>
</feature>
<dbReference type="AlphaFoldDB" id="A0A0S4JVN8"/>
<evidence type="ECO:0000256" key="5">
    <source>
        <dbReference type="ARBA" id="ARBA00023136"/>
    </source>
</evidence>
<dbReference type="InterPro" id="IPR045232">
    <property type="entry name" value="FAM234"/>
</dbReference>
<evidence type="ECO:0000313" key="10">
    <source>
        <dbReference type="EMBL" id="CUG93509.1"/>
    </source>
</evidence>
<gene>
    <name evidence="10" type="ORF">BSAL_43240</name>
</gene>
<sequence>MISTGIVFAVLLASCLAAKDVISSQKPFAAYSSDDALPINKFSQRHERSMLRVDSAAANIRDELFGVDYITNNNGTCDHGIHLMWTAQLGSSIFATPRIVDLHSDGNKEILVPTYTQYIEALDGVTGEDLPGFPFTHPHFQTLSSPLPVDLNGDGILEWMFSTYTGELMFLDENGHVAKTIKIPPLPLKKDWNKRPNGNHSTAEKVLSPMEIVTMRIERLIAEGKVKPLPGVKLPERLQRKPTPTPPTTARKLQSVDERAGSDDLDMDDGGAEDVHGGDEDDDSELEHDTHHGYDDYLRDEYGENPYDDYGMAPDVSEGIKGATIGVDGWLSPEAKESMDLVFHPELYQGSVNVDPEHDPFHFTNLDSGSAVIVGSDEIAVDAHILATPVIVDMDGDGALDAVVHVSYFFDSTYYSRAENQNILPDDVEPTNYVADAVVCIGLLTGKVSWLRLLHVTTSTVKDPAFGLSSPTVVNINRGPLFDVFVTTTSGHIFGFDGRGAVLKGWPVTMAPILSSALAEDVDGDGNVDICAGDIKGNVACFRGDGQEIWERQVSGAVSDTPTAGDVDGDGWLDLVVSTSAGGIYAIEGRHGGILKHFPILTHGPVIAPSLLLNLNNSNPPAIPETSKGLHIIVPSHDGHLYIISGPTGCYERIDIGEKSSSMVLADDLTNNGMLDLVVSTLSGSVLAYSTDTPFHPLKQWGSRIKALNGGTASEGHIGVFIAPESRQPRDIRGDRFQLLVTIVDSRPNSHRSFNPRYVLTVLIGTRVIVFQGIFFEAKSYALELHSPLERVYANVRVVLSLENGQHFEDMVALSFNMHFLETIKFLLLGPFLLVVLALSFVRKEHTIKMTQYMAYQYNARGRRDVYYVYDE</sequence>
<dbReference type="PANTHER" id="PTHR21419">
    <property type="match status" value="1"/>
</dbReference>
<reference evidence="11" key="1">
    <citation type="submission" date="2015-09" db="EMBL/GenBank/DDBJ databases">
        <authorList>
            <consortium name="Pathogen Informatics"/>
        </authorList>
    </citation>
    <scope>NUCLEOTIDE SEQUENCE [LARGE SCALE GENOMIC DNA]</scope>
    <source>
        <strain evidence="11">Lake Konstanz</strain>
    </source>
</reference>
<evidence type="ECO:0000259" key="9">
    <source>
        <dbReference type="Pfam" id="PF23722"/>
    </source>
</evidence>
<accession>A0A0S4JVN8</accession>
<proteinExistence type="predicted"/>
<feature type="signal peptide" evidence="8">
    <location>
        <begin position="1"/>
        <end position="17"/>
    </location>
</feature>
<dbReference type="SUPFAM" id="SSF69318">
    <property type="entry name" value="Integrin alpha N-terminal domain"/>
    <property type="match status" value="1"/>
</dbReference>
<dbReference type="OrthoDB" id="200924at2759"/>
<feature type="domain" description="DEX1 C-terminal" evidence="9">
    <location>
        <begin position="719"/>
        <end position="817"/>
    </location>
</feature>
<feature type="chain" id="PRO_5006622746" evidence="8">
    <location>
        <begin position="18"/>
        <end position="872"/>
    </location>
</feature>
<dbReference type="GO" id="GO:0016020">
    <property type="term" value="C:membrane"/>
    <property type="evidence" value="ECO:0007669"/>
    <property type="project" value="UniProtKB-SubCell"/>
</dbReference>
<evidence type="ECO:0000256" key="8">
    <source>
        <dbReference type="SAM" id="SignalP"/>
    </source>
</evidence>
<evidence type="ECO:0000256" key="7">
    <source>
        <dbReference type="SAM" id="Phobius"/>
    </source>
</evidence>
<evidence type="ECO:0000256" key="6">
    <source>
        <dbReference type="SAM" id="MobiDB-lite"/>
    </source>
</evidence>
<protein>
    <submittedName>
        <fullName evidence="10">Membrane-associated protein, putative</fullName>
    </submittedName>
</protein>
<evidence type="ECO:0000313" key="11">
    <source>
        <dbReference type="Proteomes" id="UP000051952"/>
    </source>
</evidence>
<dbReference type="InterPro" id="IPR028994">
    <property type="entry name" value="Integrin_alpha_N"/>
</dbReference>
<dbReference type="InterPro" id="IPR015943">
    <property type="entry name" value="WD40/YVTN_repeat-like_dom_sf"/>
</dbReference>
<dbReference type="OMA" id="TMWGDED"/>
<feature type="compositionally biased region" description="Basic and acidic residues" evidence="6">
    <location>
        <begin position="287"/>
        <end position="302"/>
    </location>
</feature>
<evidence type="ECO:0000256" key="1">
    <source>
        <dbReference type="ARBA" id="ARBA00004167"/>
    </source>
</evidence>
<organism evidence="10 11">
    <name type="scientific">Bodo saltans</name>
    <name type="common">Flagellated protozoan</name>
    <dbReference type="NCBI Taxonomy" id="75058"/>
    <lineage>
        <taxon>Eukaryota</taxon>
        <taxon>Discoba</taxon>
        <taxon>Euglenozoa</taxon>
        <taxon>Kinetoplastea</taxon>
        <taxon>Metakinetoplastina</taxon>
        <taxon>Eubodonida</taxon>
        <taxon>Bodonidae</taxon>
        <taxon>Bodo</taxon>
    </lineage>
</organism>
<dbReference type="VEuPathDB" id="TriTrypDB:BSAL_43240"/>
<dbReference type="Proteomes" id="UP000051952">
    <property type="component" value="Unassembled WGS sequence"/>
</dbReference>
<keyword evidence="11" id="KW-1185">Reference proteome</keyword>
<dbReference type="InterPro" id="IPR013517">
    <property type="entry name" value="FG-GAP"/>
</dbReference>
<keyword evidence="4 7" id="KW-1133">Transmembrane helix</keyword>
<dbReference type="Gene3D" id="2.130.10.10">
    <property type="entry name" value="YVTN repeat-like/Quinoprotein amine dehydrogenase"/>
    <property type="match status" value="1"/>
</dbReference>
<dbReference type="EMBL" id="CYKH01002159">
    <property type="protein sequence ID" value="CUG93509.1"/>
    <property type="molecule type" value="Genomic_DNA"/>
</dbReference>
<comment type="subcellular location">
    <subcellularLocation>
        <location evidence="1">Membrane</location>
        <topology evidence="1">Single-pass membrane protein</topology>
    </subcellularLocation>
</comment>
<evidence type="ECO:0000256" key="2">
    <source>
        <dbReference type="ARBA" id="ARBA00022692"/>
    </source>
</evidence>
<dbReference type="PANTHER" id="PTHR21419:SF23">
    <property type="entry name" value="PROTEIN DEFECTIVE IN EXINE FORMATION 1"/>
    <property type="match status" value="1"/>
</dbReference>
<dbReference type="Pfam" id="PF23722">
    <property type="entry name" value="Beta-sand_DEX1"/>
    <property type="match status" value="1"/>
</dbReference>
<dbReference type="InterPro" id="IPR056376">
    <property type="entry name" value="DEX1_C"/>
</dbReference>
<name>A0A0S4JVN8_BODSA</name>
<dbReference type="Pfam" id="PF13517">
    <property type="entry name" value="FG-GAP_3"/>
    <property type="match status" value="1"/>
</dbReference>
<evidence type="ECO:0000256" key="3">
    <source>
        <dbReference type="ARBA" id="ARBA00022729"/>
    </source>
</evidence>
<feature type="transmembrane region" description="Helical" evidence="7">
    <location>
        <begin position="824"/>
        <end position="842"/>
    </location>
</feature>
<keyword evidence="3 8" id="KW-0732">Signal</keyword>